<dbReference type="GO" id="GO:0005773">
    <property type="term" value="C:vacuole"/>
    <property type="evidence" value="ECO:0007669"/>
    <property type="project" value="GOC"/>
</dbReference>
<evidence type="ECO:0000256" key="8">
    <source>
        <dbReference type="SAM" id="Phobius"/>
    </source>
</evidence>
<dbReference type="EMBL" id="WWBZ02000007">
    <property type="protein sequence ID" value="KAF4312288.1"/>
    <property type="molecule type" value="Genomic_DNA"/>
</dbReference>
<name>A0A8H4J7D8_9PEZI</name>
<comment type="subcellular location">
    <subcellularLocation>
        <location evidence="1">Endoplasmic reticulum membrane</location>
        <topology evidence="1">Multi-pass membrane protein</topology>
    </subcellularLocation>
</comment>
<dbReference type="InterPro" id="IPR008506">
    <property type="entry name" value="SND2/TMEM208"/>
</dbReference>
<dbReference type="PANTHER" id="PTHR13505:SF7">
    <property type="entry name" value="TRANSMEMBRANE PROTEIN 208"/>
    <property type="match status" value="1"/>
</dbReference>
<proteinExistence type="inferred from homology"/>
<comment type="caution">
    <text evidence="9">The sequence shown here is derived from an EMBL/GenBank/DDBJ whole genome shotgun (WGS) entry which is preliminary data.</text>
</comment>
<reference evidence="9" key="1">
    <citation type="submission" date="2020-04" db="EMBL/GenBank/DDBJ databases">
        <title>Genome Assembly and Annotation of Botryosphaeria dothidea sdau 11-99, a Latent Pathogen of Apple Fruit Ring Rot in China.</title>
        <authorList>
            <person name="Yu C."/>
            <person name="Diao Y."/>
            <person name="Lu Q."/>
            <person name="Zhao J."/>
            <person name="Cui S."/>
            <person name="Peng C."/>
            <person name="He B."/>
            <person name="Liu H."/>
        </authorList>
    </citation>
    <scope>NUCLEOTIDE SEQUENCE [LARGE SCALE GENOMIC DNA]</scope>
    <source>
        <strain evidence="9">Sdau11-99</strain>
    </source>
</reference>
<feature type="region of interest" description="Disordered" evidence="7">
    <location>
        <begin position="147"/>
        <end position="178"/>
    </location>
</feature>
<evidence type="ECO:0000256" key="2">
    <source>
        <dbReference type="ARBA" id="ARBA00009950"/>
    </source>
</evidence>
<dbReference type="Pfam" id="PF05620">
    <property type="entry name" value="TMEM208_SND2"/>
    <property type="match status" value="1"/>
</dbReference>
<feature type="transmembrane region" description="Helical" evidence="8">
    <location>
        <begin position="98"/>
        <end position="120"/>
    </location>
</feature>
<evidence type="ECO:0000256" key="5">
    <source>
        <dbReference type="ARBA" id="ARBA00022989"/>
    </source>
</evidence>
<evidence type="ECO:0000256" key="4">
    <source>
        <dbReference type="ARBA" id="ARBA00022824"/>
    </source>
</evidence>
<feature type="transmembrane region" description="Helical" evidence="8">
    <location>
        <begin position="47"/>
        <end position="64"/>
    </location>
</feature>
<keyword evidence="3 8" id="KW-0812">Transmembrane</keyword>
<keyword evidence="10" id="KW-1185">Reference proteome</keyword>
<dbReference type="OrthoDB" id="10012212at2759"/>
<dbReference type="PANTHER" id="PTHR13505">
    <property type="entry name" value="TRANSMEMBRANE PROTEIN 208"/>
    <property type="match status" value="1"/>
</dbReference>
<evidence type="ECO:0008006" key="11">
    <source>
        <dbReference type="Google" id="ProtNLM"/>
    </source>
</evidence>
<evidence type="ECO:0000256" key="7">
    <source>
        <dbReference type="SAM" id="MobiDB-lite"/>
    </source>
</evidence>
<sequence length="178" mass="20292">MAQKSQKQLAARNKEQLNRTLLISLGIHAFFLLSKFLFSKTWSRRSIIVYILCSLPSWVIQFWFERIARPTYDKETGQLRRAGEDLEARGLTEWMWDVLYWTFGCVIMVAAVGDGAWWLWTIVPLYSAYLAYTTFIGARQSMAGLTGAGGPDPAQGVSSGSKRQQKLEKRGGQKVQYR</sequence>
<dbReference type="AlphaFoldDB" id="A0A8H4J7D8"/>
<evidence type="ECO:0000256" key="3">
    <source>
        <dbReference type="ARBA" id="ARBA00022692"/>
    </source>
</evidence>
<evidence type="ECO:0000313" key="10">
    <source>
        <dbReference type="Proteomes" id="UP000572817"/>
    </source>
</evidence>
<evidence type="ECO:0000256" key="1">
    <source>
        <dbReference type="ARBA" id="ARBA00004477"/>
    </source>
</evidence>
<feature type="transmembrane region" description="Helical" evidence="8">
    <location>
        <begin position="20"/>
        <end position="38"/>
    </location>
</feature>
<dbReference type="GO" id="GO:0005789">
    <property type="term" value="C:endoplasmic reticulum membrane"/>
    <property type="evidence" value="ECO:0007669"/>
    <property type="project" value="UniProtKB-SubCell"/>
</dbReference>
<evidence type="ECO:0000313" key="9">
    <source>
        <dbReference type="EMBL" id="KAF4312288.1"/>
    </source>
</evidence>
<keyword evidence="6 8" id="KW-0472">Membrane</keyword>
<protein>
    <recommendedName>
        <fullName evidence="11">Duf788 domain-containing protein</fullName>
    </recommendedName>
</protein>
<keyword evidence="5 8" id="KW-1133">Transmembrane helix</keyword>
<dbReference type="Proteomes" id="UP000572817">
    <property type="component" value="Unassembled WGS sequence"/>
</dbReference>
<comment type="similarity">
    <text evidence="2">Belongs to the TMEM208 family.</text>
</comment>
<accession>A0A8H4J7D8</accession>
<evidence type="ECO:0000256" key="6">
    <source>
        <dbReference type="ARBA" id="ARBA00023136"/>
    </source>
</evidence>
<dbReference type="GO" id="GO:0006624">
    <property type="term" value="P:vacuolar protein processing"/>
    <property type="evidence" value="ECO:0007669"/>
    <property type="project" value="TreeGrafter"/>
</dbReference>
<keyword evidence="4" id="KW-0256">Endoplasmic reticulum</keyword>
<organism evidence="9 10">
    <name type="scientific">Botryosphaeria dothidea</name>
    <dbReference type="NCBI Taxonomy" id="55169"/>
    <lineage>
        <taxon>Eukaryota</taxon>
        <taxon>Fungi</taxon>
        <taxon>Dikarya</taxon>
        <taxon>Ascomycota</taxon>
        <taxon>Pezizomycotina</taxon>
        <taxon>Dothideomycetes</taxon>
        <taxon>Dothideomycetes incertae sedis</taxon>
        <taxon>Botryosphaeriales</taxon>
        <taxon>Botryosphaeriaceae</taxon>
        <taxon>Botryosphaeria</taxon>
    </lineage>
</organism>
<gene>
    <name evidence="9" type="ORF">GTA08_BOTSDO12297</name>
</gene>